<dbReference type="EMBL" id="JAENIJ010000001">
    <property type="protein sequence ID" value="MBK1881004.1"/>
    <property type="molecule type" value="Genomic_DNA"/>
</dbReference>
<accession>A0A934S7X8</accession>
<dbReference type="PANTHER" id="PTHR43316:SF3">
    <property type="entry name" value="HALOACID DEHALOGENASE, TYPE II (AFU_ORTHOLOGUE AFUA_2G07750)-RELATED"/>
    <property type="match status" value="1"/>
</dbReference>
<dbReference type="PANTHER" id="PTHR43316">
    <property type="entry name" value="HYDROLASE, HALOACID DELAHOGENASE-RELATED"/>
    <property type="match status" value="1"/>
</dbReference>
<sequence length="751" mass="84027">MATTQRMHVAIVHYHLQAGGVSSVIRAHSELLTATGIPHVILVGEAPDNPTSLPIRVIKGLGYEHQHSKFPSAPELLQSVMECARDALGATPDLWHFHNHSLGKSRLVPEMVALLAEKQARLLLQIHDLAEDGRPENYHHIRDLAQLYPIAPNIRYAWINRSDQRQFLQLGIPEIHTDYLPNPVSIPATESDVSSTTPPLLLAPIRGIRRKNLGELVLLSKFLPAGARIAITQAPKNPTACPVHDDWRAFAARLKLPIDFAVVDESPGHRDASNNEPRDFDFWLKRATHFITTSVVEGFGLPFFESLKLRKPILGRNLPKVTADHPSRIGQLYERIPVPCDEIDLTALRRTMVRSLEHSHRLYGQPLKPEFLHQTYNSLLQNRAFDFGNLPESIQRDVILRTTELKVESEGKMVDLREWLSNAVSSQWSNEVWTEPTCELLTSYHKLIHSQTAPPSHLEREQVLRAYFRPEHFHFLMNAEPQDLTASKTIRACVFDIYGTLLIAKPGGIKPDPHVDSALRALFHRHGFSVSASPSSALHALVQNEHHNSPHAHPEIDLLHLLREWLEPGPNNDMHALLVELEDCWHPCSMMPGVISMLTELAGMGMVMGLLSNAQANTLTVLDRFTNGASRCIDSDLSILSYQHRIAKPSAGLFQLMADRLATRGIAADETLFIGNDPAQDIAPAARIGFRTALFTGHPDSIRPGNCKPDYLIEDWTQFADFIRQLNDAASRPIHTSFPTSAVPKAFSAER</sequence>
<dbReference type="InterPro" id="IPR036412">
    <property type="entry name" value="HAD-like_sf"/>
</dbReference>
<keyword evidence="1 2" id="KW-0378">Hydrolase</keyword>
<dbReference type="SUPFAM" id="SSF53756">
    <property type="entry name" value="UDP-Glycosyltransferase/glycogen phosphorylase"/>
    <property type="match status" value="1"/>
</dbReference>
<dbReference type="Pfam" id="PF00702">
    <property type="entry name" value="Hydrolase"/>
    <property type="match status" value="1"/>
</dbReference>
<evidence type="ECO:0000313" key="3">
    <source>
        <dbReference type="Proteomes" id="UP000603141"/>
    </source>
</evidence>
<comment type="caution">
    <text evidence="2">The sequence shown here is derived from an EMBL/GenBank/DDBJ whole genome shotgun (WGS) entry which is preliminary data.</text>
</comment>
<keyword evidence="3" id="KW-1185">Reference proteome</keyword>
<dbReference type="InterPro" id="IPR023214">
    <property type="entry name" value="HAD_sf"/>
</dbReference>
<name>A0A934S7X8_9BACT</name>
<dbReference type="InterPro" id="IPR006439">
    <property type="entry name" value="HAD-SF_hydro_IA"/>
</dbReference>
<dbReference type="Gene3D" id="3.40.50.1000">
    <property type="entry name" value="HAD superfamily/HAD-like"/>
    <property type="match status" value="1"/>
</dbReference>
<proteinExistence type="predicted"/>
<dbReference type="PRINTS" id="PR00413">
    <property type="entry name" value="HADHALOGNASE"/>
</dbReference>
<protein>
    <submittedName>
        <fullName evidence="2">HAD hydrolase-like protein</fullName>
    </submittedName>
</protein>
<evidence type="ECO:0000313" key="2">
    <source>
        <dbReference type="EMBL" id="MBK1881004.1"/>
    </source>
</evidence>
<dbReference type="InterPro" id="IPR051540">
    <property type="entry name" value="S-2-haloacid_dehalogenase"/>
</dbReference>
<dbReference type="SUPFAM" id="SSF56784">
    <property type="entry name" value="HAD-like"/>
    <property type="match status" value="1"/>
</dbReference>
<gene>
    <name evidence="2" type="ORF">JIN85_01175</name>
</gene>
<dbReference type="RefSeq" id="WP_200266747.1">
    <property type="nucleotide sequence ID" value="NZ_JAENIJ010000001.1"/>
</dbReference>
<evidence type="ECO:0000256" key="1">
    <source>
        <dbReference type="ARBA" id="ARBA00022801"/>
    </source>
</evidence>
<dbReference type="AlphaFoldDB" id="A0A934S7X8"/>
<reference evidence="2" key="1">
    <citation type="submission" date="2021-01" db="EMBL/GenBank/DDBJ databases">
        <title>Modified the classification status of verrucomicrobia.</title>
        <authorList>
            <person name="Feng X."/>
        </authorList>
    </citation>
    <scope>NUCLEOTIDE SEQUENCE</scope>
    <source>
        <strain evidence="2">KCTC 22041</strain>
    </source>
</reference>
<dbReference type="GO" id="GO:0016787">
    <property type="term" value="F:hydrolase activity"/>
    <property type="evidence" value="ECO:0007669"/>
    <property type="project" value="UniProtKB-KW"/>
</dbReference>
<organism evidence="2 3">
    <name type="scientific">Luteolibacter pohnpeiensis</name>
    <dbReference type="NCBI Taxonomy" id="454153"/>
    <lineage>
        <taxon>Bacteria</taxon>
        <taxon>Pseudomonadati</taxon>
        <taxon>Verrucomicrobiota</taxon>
        <taxon>Verrucomicrobiia</taxon>
        <taxon>Verrucomicrobiales</taxon>
        <taxon>Verrucomicrobiaceae</taxon>
        <taxon>Luteolibacter</taxon>
    </lineage>
</organism>
<dbReference type="Proteomes" id="UP000603141">
    <property type="component" value="Unassembled WGS sequence"/>
</dbReference>